<organism evidence="1 2">
    <name type="scientific">Aspergillus brunneoviolaceus CBS 621.78</name>
    <dbReference type="NCBI Taxonomy" id="1450534"/>
    <lineage>
        <taxon>Eukaryota</taxon>
        <taxon>Fungi</taxon>
        <taxon>Dikarya</taxon>
        <taxon>Ascomycota</taxon>
        <taxon>Pezizomycotina</taxon>
        <taxon>Eurotiomycetes</taxon>
        <taxon>Eurotiomycetidae</taxon>
        <taxon>Eurotiales</taxon>
        <taxon>Aspergillaceae</taxon>
        <taxon>Aspergillus</taxon>
        <taxon>Aspergillus subgen. Circumdati</taxon>
    </lineage>
</organism>
<evidence type="ECO:0000313" key="1">
    <source>
        <dbReference type="EMBL" id="RAH40409.1"/>
    </source>
</evidence>
<gene>
    <name evidence="1" type="ORF">BO95DRAFT_16324</name>
</gene>
<dbReference type="EMBL" id="KZ825410">
    <property type="protein sequence ID" value="RAH40409.1"/>
    <property type="molecule type" value="Genomic_DNA"/>
</dbReference>
<dbReference type="Proteomes" id="UP000249057">
    <property type="component" value="Unassembled WGS sequence"/>
</dbReference>
<proteinExistence type="predicted"/>
<evidence type="ECO:0000313" key="2">
    <source>
        <dbReference type="Proteomes" id="UP000249057"/>
    </source>
</evidence>
<protein>
    <submittedName>
        <fullName evidence="1">Uncharacterized protein</fullName>
    </submittedName>
</protein>
<reference evidence="1" key="1">
    <citation type="submission" date="2018-02" db="EMBL/GenBank/DDBJ databases">
        <title>The genomes of Aspergillus section Nigri reveals drivers in fungal speciation.</title>
        <authorList>
            <consortium name="DOE Joint Genome Institute"/>
            <person name="Vesth T.C."/>
            <person name="Nybo J."/>
            <person name="Theobald S."/>
            <person name="Brandl J."/>
            <person name="Frisvad J.C."/>
            <person name="Nielsen K.F."/>
            <person name="Lyhne E.K."/>
            <person name="Kogle M.E."/>
            <person name="Kuo A."/>
            <person name="Riley R."/>
            <person name="Clum A."/>
            <person name="Nolan M."/>
            <person name="Lipzen A."/>
            <person name="Salamov A."/>
            <person name="Henrissat B."/>
            <person name="Wiebenga A."/>
            <person name="De vries R.P."/>
            <person name="Grigoriev I.V."/>
            <person name="Mortensen U.H."/>
            <person name="Andersen M.R."/>
            <person name="Baker S.E."/>
        </authorList>
    </citation>
    <scope>NUCLEOTIDE SEQUENCE</scope>
    <source>
        <strain evidence="1">CBS 621.78</strain>
    </source>
</reference>
<accession>A0ACD1FTX9</accession>
<name>A0ACD1FTX9_9EURO</name>
<sequence>MYQVLDLRHCGTHPRDSTRDAGSRSGCARAPVAGGLGPRGRRRRIATPIGGLRLRGGVGRVGRSRGGLGRCRGGWLGRRRGGLRGTKKLSASKNFWWDCC</sequence>
<keyword evidence="2" id="KW-1185">Reference proteome</keyword>